<evidence type="ECO:0000313" key="3">
    <source>
        <dbReference type="EMBL" id="CAL8115846.1"/>
    </source>
</evidence>
<keyword evidence="4" id="KW-1185">Reference proteome</keyword>
<organism evidence="3 4">
    <name type="scientific">Orchesella dallaii</name>
    <dbReference type="NCBI Taxonomy" id="48710"/>
    <lineage>
        <taxon>Eukaryota</taxon>
        <taxon>Metazoa</taxon>
        <taxon>Ecdysozoa</taxon>
        <taxon>Arthropoda</taxon>
        <taxon>Hexapoda</taxon>
        <taxon>Collembola</taxon>
        <taxon>Entomobryomorpha</taxon>
        <taxon>Entomobryoidea</taxon>
        <taxon>Orchesellidae</taxon>
        <taxon>Orchesellinae</taxon>
        <taxon>Orchesella</taxon>
    </lineage>
</organism>
<evidence type="ECO:0000256" key="1">
    <source>
        <dbReference type="SAM" id="MobiDB-lite"/>
    </source>
</evidence>
<reference evidence="3 4" key="1">
    <citation type="submission" date="2024-08" db="EMBL/GenBank/DDBJ databases">
        <authorList>
            <person name="Cucini C."/>
            <person name="Frati F."/>
        </authorList>
    </citation>
    <scope>NUCLEOTIDE SEQUENCE [LARGE SCALE GENOMIC DNA]</scope>
</reference>
<feature type="region of interest" description="Disordered" evidence="1">
    <location>
        <begin position="145"/>
        <end position="173"/>
    </location>
</feature>
<evidence type="ECO:0000313" key="4">
    <source>
        <dbReference type="Proteomes" id="UP001642540"/>
    </source>
</evidence>
<feature type="region of interest" description="Disordered" evidence="1">
    <location>
        <begin position="42"/>
        <end position="67"/>
    </location>
</feature>
<accession>A0ABP1R486</accession>
<comment type="caution">
    <text evidence="3">The sequence shown here is derived from an EMBL/GenBank/DDBJ whole genome shotgun (WGS) entry which is preliminary data.</text>
</comment>
<feature type="compositionally biased region" description="Basic residues" evidence="1">
    <location>
        <begin position="163"/>
        <end position="173"/>
    </location>
</feature>
<feature type="chain" id="PRO_5046059803" evidence="2">
    <location>
        <begin position="27"/>
        <end position="173"/>
    </location>
</feature>
<evidence type="ECO:0000256" key="2">
    <source>
        <dbReference type="SAM" id="SignalP"/>
    </source>
</evidence>
<proteinExistence type="predicted"/>
<protein>
    <submittedName>
        <fullName evidence="3">Uncharacterized protein</fullName>
    </submittedName>
</protein>
<keyword evidence="2" id="KW-0732">Signal</keyword>
<dbReference type="EMBL" id="CAXLJM020000051">
    <property type="protein sequence ID" value="CAL8115846.1"/>
    <property type="molecule type" value="Genomic_DNA"/>
</dbReference>
<feature type="signal peptide" evidence="2">
    <location>
        <begin position="1"/>
        <end position="26"/>
    </location>
</feature>
<name>A0ABP1R486_9HEXA</name>
<sequence length="173" mass="18652">MGTTKISAVSVIFFVVAVLMHKGALSAPIEPSNESVLFEQFEDSESESGEYSEHHRITRKAPSVPTAPLDPNETIHHTLDELNQILGSVGGAGSGLVMGLTGISITDCGLSVKDEDLSTISCAAFLDKISQCDSLSHIKPLLQQAKEKYKKKPNSRAPCFSKRGGRKGQKKRN</sequence>
<dbReference type="Proteomes" id="UP001642540">
    <property type="component" value="Unassembled WGS sequence"/>
</dbReference>
<gene>
    <name evidence="3" type="ORF">ODALV1_LOCUS17036</name>
</gene>